<comment type="caution">
    <text evidence="2">The sequence shown here is derived from an EMBL/GenBank/DDBJ whole genome shotgun (WGS) entry which is preliminary data.</text>
</comment>
<feature type="non-terminal residue" evidence="2">
    <location>
        <position position="1"/>
    </location>
</feature>
<evidence type="ECO:0000313" key="2">
    <source>
        <dbReference type="EMBL" id="CAL4133743.1"/>
    </source>
</evidence>
<evidence type="ECO:0000256" key="1">
    <source>
        <dbReference type="SAM" id="MobiDB-lite"/>
    </source>
</evidence>
<dbReference type="InterPro" id="IPR017956">
    <property type="entry name" value="AT_hook_DNA-bd_motif"/>
</dbReference>
<dbReference type="AlphaFoldDB" id="A0AAV2RN11"/>
<feature type="region of interest" description="Disordered" evidence="1">
    <location>
        <begin position="279"/>
        <end position="298"/>
    </location>
</feature>
<proteinExistence type="predicted"/>
<feature type="compositionally biased region" description="Polar residues" evidence="1">
    <location>
        <begin position="135"/>
        <end position="153"/>
    </location>
</feature>
<sequence length="356" mass="40069">LGPHQSVVDTGQLRNEINEPECGDENSDNDNKANEFEGFKKEYEVPLNKEIKSINGYNQTSKETPLKLDIDSSTTIKKRGRPRKSVVNSVALNNKKNKSESEDEDSDNGTKGNIFKGFEKENEVPPSKEIKSINGHIQASKDTTLEIDTSSTIIKKRGRPHKSIVGADALNNKNNESESEDEEKENYTKGKQFKGFNKDYKIPTNKYSKSINEHTQTPDANNTTIIKKRGRSHKSIIATDSLIKKNTESESEDGDSDKDTKGNKFKGFKKGFRTSIAYTDSLSESDDNDSGNDTYGNKFIGFKEDHMHQKTEVLRYLQLKKNTGKKPAGSFKIEIKWTTCQGKKRCSQSDFFGPRT</sequence>
<dbReference type="GO" id="GO:0003677">
    <property type="term" value="F:DNA binding"/>
    <property type="evidence" value="ECO:0007669"/>
    <property type="project" value="InterPro"/>
</dbReference>
<dbReference type="Proteomes" id="UP001497623">
    <property type="component" value="Unassembled WGS sequence"/>
</dbReference>
<accession>A0AAV2RN11</accession>
<gene>
    <name evidence="2" type="ORF">MNOR_LOCUS27309</name>
</gene>
<feature type="compositionally biased region" description="Basic and acidic residues" evidence="1">
    <location>
        <begin position="29"/>
        <end position="40"/>
    </location>
</feature>
<reference evidence="2 3" key="1">
    <citation type="submission" date="2024-05" db="EMBL/GenBank/DDBJ databases">
        <authorList>
            <person name="Wallberg A."/>
        </authorList>
    </citation>
    <scope>NUCLEOTIDE SEQUENCE [LARGE SCALE GENOMIC DNA]</scope>
</reference>
<feature type="compositionally biased region" description="Basic and acidic residues" evidence="1">
    <location>
        <begin position="117"/>
        <end position="131"/>
    </location>
</feature>
<dbReference type="SMART" id="SM00384">
    <property type="entry name" value="AT_hook"/>
    <property type="match status" value="3"/>
</dbReference>
<name>A0AAV2RN11_MEGNR</name>
<protein>
    <submittedName>
        <fullName evidence="2">Uncharacterized protein</fullName>
    </submittedName>
</protein>
<feature type="region of interest" description="Disordered" evidence="1">
    <location>
        <begin position="73"/>
        <end position="267"/>
    </location>
</feature>
<feature type="compositionally biased region" description="Polar residues" evidence="1">
    <location>
        <begin position="205"/>
        <end position="225"/>
    </location>
</feature>
<dbReference type="Pfam" id="PF02178">
    <property type="entry name" value="AT_hook"/>
    <property type="match status" value="2"/>
</dbReference>
<feature type="compositionally biased region" description="Acidic residues" evidence="1">
    <location>
        <begin position="18"/>
        <end position="28"/>
    </location>
</feature>
<evidence type="ECO:0000313" key="3">
    <source>
        <dbReference type="Proteomes" id="UP001497623"/>
    </source>
</evidence>
<organism evidence="2 3">
    <name type="scientific">Meganyctiphanes norvegica</name>
    <name type="common">Northern krill</name>
    <name type="synonym">Thysanopoda norvegica</name>
    <dbReference type="NCBI Taxonomy" id="48144"/>
    <lineage>
        <taxon>Eukaryota</taxon>
        <taxon>Metazoa</taxon>
        <taxon>Ecdysozoa</taxon>
        <taxon>Arthropoda</taxon>
        <taxon>Crustacea</taxon>
        <taxon>Multicrustacea</taxon>
        <taxon>Malacostraca</taxon>
        <taxon>Eumalacostraca</taxon>
        <taxon>Eucarida</taxon>
        <taxon>Euphausiacea</taxon>
        <taxon>Euphausiidae</taxon>
        <taxon>Meganyctiphanes</taxon>
    </lineage>
</organism>
<feature type="region of interest" description="Disordered" evidence="1">
    <location>
        <begin position="1"/>
        <end position="40"/>
    </location>
</feature>
<dbReference type="EMBL" id="CAXKWB010028531">
    <property type="protein sequence ID" value="CAL4133743.1"/>
    <property type="molecule type" value="Genomic_DNA"/>
</dbReference>
<keyword evidence="3" id="KW-1185">Reference proteome</keyword>